<dbReference type="SUPFAM" id="SSF54593">
    <property type="entry name" value="Glyoxalase/Bleomycin resistance protein/Dihydroxybiphenyl dioxygenase"/>
    <property type="match status" value="1"/>
</dbReference>
<keyword evidence="3" id="KW-0677">Repeat</keyword>
<dbReference type="InterPro" id="IPR029068">
    <property type="entry name" value="Glyas_Bleomycin-R_OHBP_Dase"/>
</dbReference>
<comment type="similarity">
    <text evidence="1">Belongs to the 4HPPD family.</text>
</comment>
<dbReference type="PIRSF" id="PIRSF009283">
    <property type="entry name" value="HPP_dOase"/>
    <property type="match status" value="1"/>
</dbReference>
<dbReference type="Proteomes" id="UP000000268">
    <property type="component" value="Chromosome"/>
</dbReference>
<organism evidence="7 8">
    <name type="scientific">Acaryochloris marina (strain MBIC 11017)</name>
    <dbReference type="NCBI Taxonomy" id="329726"/>
    <lineage>
        <taxon>Bacteria</taxon>
        <taxon>Bacillati</taxon>
        <taxon>Cyanobacteriota</taxon>
        <taxon>Cyanophyceae</taxon>
        <taxon>Acaryochloridales</taxon>
        <taxon>Acaryochloridaceae</taxon>
        <taxon>Acaryochloris</taxon>
    </lineage>
</organism>
<dbReference type="eggNOG" id="COG3185">
    <property type="taxonomic scope" value="Bacteria"/>
</dbReference>
<name>B0BZ81_ACAM1</name>
<dbReference type="Gene3D" id="3.10.180.10">
    <property type="entry name" value="2,3-Dihydroxybiphenyl 1,2-Dioxygenase, domain 1"/>
    <property type="match status" value="2"/>
</dbReference>
<dbReference type="GO" id="GO:0006572">
    <property type="term" value="P:L-tyrosine catabolic process"/>
    <property type="evidence" value="ECO:0007669"/>
    <property type="project" value="TreeGrafter"/>
</dbReference>
<feature type="domain" description="VOC" evidence="6">
    <location>
        <begin position="156"/>
        <end position="291"/>
    </location>
</feature>
<feature type="domain" description="VOC" evidence="6">
    <location>
        <begin position="2"/>
        <end position="128"/>
    </location>
</feature>
<evidence type="ECO:0000256" key="1">
    <source>
        <dbReference type="ARBA" id="ARBA00005877"/>
    </source>
</evidence>
<keyword evidence="7" id="KW-0223">Dioxygenase</keyword>
<dbReference type="CDD" id="cd08342">
    <property type="entry name" value="HPPD_N_like"/>
    <property type="match status" value="1"/>
</dbReference>
<dbReference type="Pfam" id="PF00903">
    <property type="entry name" value="Glyoxalase"/>
    <property type="match status" value="1"/>
</dbReference>
<keyword evidence="4 5" id="KW-0408">Iron</keyword>
<evidence type="ECO:0000313" key="8">
    <source>
        <dbReference type="Proteomes" id="UP000000268"/>
    </source>
</evidence>
<dbReference type="PROSITE" id="PS51819">
    <property type="entry name" value="VOC"/>
    <property type="match status" value="2"/>
</dbReference>
<dbReference type="GO" id="GO:0003868">
    <property type="term" value="F:4-hydroxyphenylpyruvate dioxygenase activity"/>
    <property type="evidence" value="ECO:0007669"/>
    <property type="project" value="InterPro"/>
</dbReference>
<proteinExistence type="inferred from homology"/>
<comment type="cofactor">
    <cofactor evidence="5">
        <name>Fe cation</name>
        <dbReference type="ChEBI" id="CHEBI:24875"/>
    </cofactor>
    <text evidence="5">Binds 1 Fe cation per subunit.</text>
</comment>
<gene>
    <name evidence="7" type="primary">hppD</name>
    <name evidence="7" type="ordered locus">AM1_4550</name>
</gene>
<evidence type="ECO:0000259" key="6">
    <source>
        <dbReference type="PROSITE" id="PS51819"/>
    </source>
</evidence>
<evidence type="ECO:0000256" key="4">
    <source>
        <dbReference type="ARBA" id="ARBA00023004"/>
    </source>
</evidence>
<sequence length="355" mass="40322">MDFDHIHFYVHDSKQCQRWFTNVLGFQYLGSNTTADRQIEVVSSGAIVCIFSSPLNRTSPVAQYLQQHPPGVVDLAFLVPDVQATLTCAVQSGATLLQPLTEEKNDQGTLTWGKVRGWGALEHTLVERRGQTSTLPSSIFPISIHGHDAHQSLFTQIDHGVLNVGKHQLQAAVSWYQRIFGFKTHRYFDIQTRRSGLRSEVLTHPQGQIKFPINEPTSANSQIQEFLEVNRGAGIQHIALGTSNIVETVTQLKHRGLSILDIPPSYYQRLRHQFEQVYSHLDWHALETQHILADFEEDAGAGILLQTFTKPIFPQPTFFFEIIERQRQAQGFGQRNFLALFQAMEREQQKRGVLL</sequence>
<evidence type="ECO:0000313" key="7">
    <source>
        <dbReference type="EMBL" id="ABW29525.1"/>
    </source>
</evidence>
<dbReference type="InterPro" id="IPR041735">
    <property type="entry name" value="4OHPhenylPyrv_dOase_C"/>
</dbReference>
<dbReference type="STRING" id="329726.AM1_4550"/>
<dbReference type="KEGG" id="amr:AM1_4550"/>
<evidence type="ECO:0000256" key="5">
    <source>
        <dbReference type="PIRSR" id="PIRSR009283-1"/>
    </source>
</evidence>
<dbReference type="OrthoDB" id="9780241at2"/>
<feature type="binding site" evidence="5">
    <location>
        <position position="159"/>
    </location>
    <ligand>
        <name>Fe cation</name>
        <dbReference type="ChEBI" id="CHEBI:24875"/>
    </ligand>
</feature>
<feature type="binding site" evidence="5">
    <location>
        <position position="321"/>
    </location>
    <ligand>
        <name>Fe cation</name>
        <dbReference type="ChEBI" id="CHEBI:24875"/>
    </ligand>
</feature>
<dbReference type="Pfam" id="PF14696">
    <property type="entry name" value="Glyoxalase_5"/>
    <property type="match status" value="1"/>
</dbReference>
<keyword evidence="7" id="KW-0670">Pyruvate</keyword>
<accession>B0BZ81</accession>
<dbReference type="EMBL" id="CP000828">
    <property type="protein sequence ID" value="ABW29525.1"/>
    <property type="molecule type" value="Genomic_DNA"/>
</dbReference>
<dbReference type="AlphaFoldDB" id="B0BZ81"/>
<dbReference type="InterPro" id="IPR037523">
    <property type="entry name" value="VOC_core"/>
</dbReference>
<dbReference type="HOGENOM" id="CLU_034004_1_1_3"/>
<keyword evidence="8" id="KW-1185">Reference proteome</keyword>
<dbReference type="InterPro" id="IPR041736">
    <property type="entry name" value="4OHPhenylPyrv_dOase_N"/>
</dbReference>
<dbReference type="GO" id="GO:0046872">
    <property type="term" value="F:metal ion binding"/>
    <property type="evidence" value="ECO:0007669"/>
    <property type="project" value="UniProtKB-KW"/>
</dbReference>
<dbReference type="InterPro" id="IPR005956">
    <property type="entry name" value="4OHPhenylPyrv_dOase"/>
</dbReference>
<dbReference type="NCBIfam" id="TIGR01263">
    <property type="entry name" value="4HPPD"/>
    <property type="match status" value="1"/>
</dbReference>
<dbReference type="CDD" id="cd07250">
    <property type="entry name" value="HPPD_C_like"/>
    <property type="match status" value="1"/>
</dbReference>
<keyword evidence="7" id="KW-0560">Oxidoreductase</keyword>
<dbReference type="RefSeq" id="WP_012164835.1">
    <property type="nucleotide sequence ID" value="NC_009925.1"/>
</dbReference>
<keyword evidence="2 5" id="KW-0479">Metal-binding</keyword>
<reference evidence="7 8" key="1">
    <citation type="journal article" date="2008" name="Proc. Natl. Acad. Sci. U.S.A.">
        <title>Niche adaptation and genome expansion in the chlorophyll d-producing cyanobacterium Acaryochloris marina.</title>
        <authorList>
            <person name="Swingley W.D."/>
            <person name="Chen M."/>
            <person name="Cheung P.C."/>
            <person name="Conrad A.L."/>
            <person name="Dejesa L.C."/>
            <person name="Hao J."/>
            <person name="Honchak B.M."/>
            <person name="Karbach L.E."/>
            <person name="Kurdoglu A."/>
            <person name="Lahiri S."/>
            <person name="Mastrian S.D."/>
            <person name="Miyashita H."/>
            <person name="Page L."/>
            <person name="Ramakrishna P."/>
            <person name="Satoh S."/>
            <person name="Sattley W.M."/>
            <person name="Shimada Y."/>
            <person name="Taylor H.L."/>
            <person name="Tomo T."/>
            <person name="Tsuchiya T."/>
            <person name="Wang Z.T."/>
            <person name="Raymond J."/>
            <person name="Mimuro M."/>
            <person name="Blankenship R.E."/>
            <person name="Touchman J.W."/>
        </authorList>
    </citation>
    <scope>NUCLEOTIDE SEQUENCE [LARGE SCALE GENOMIC DNA]</scope>
    <source>
        <strain evidence="8">MBIC 11017</strain>
    </source>
</reference>
<dbReference type="InterPro" id="IPR004360">
    <property type="entry name" value="Glyas_Fos-R_dOase_dom"/>
</dbReference>
<protein>
    <submittedName>
        <fullName evidence="7">4-hydroxyphenylpyruvate dioxygenase</fullName>
    </submittedName>
</protein>
<feature type="binding site" evidence="5">
    <location>
        <position position="237"/>
    </location>
    <ligand>
        <name>Fe cation</name>
        <dbReference type="ChEBI" id="CHEBI:24875"/>
    </ligand>
</feature>
<evidence type="ECO:0000256" key="3">
    <source>
        <dbReference type="ARBA" id="ARBA00022737"/>
    </source>
</evidence>
<dbReference type="PANTHER" id="PTHR11959">
    <property type="entry name" value="4-HYDROXYPHENYLPYRUVATE DIOXYGENASE"/>
    <property type="match status" value="1"/>
</dbReference>
<evidence type="ECO:0000256" key="2">
    <source>
        <dbReference type="ARBA" id="ARBA00022723"/>
    </source>
</evidence>
<dbReference type="PANTHER" id="PTHR11959:SF1">
    <property type="entry name" value="4-HYDROXYPHENYLPYRUVATE DIOXYGENASE"/>
    <property type="match status" value="1"/>
</dbReference>